<reference evidence="1 3" key="1">
    <citation type="submission" date="2018-04" db="EMBL/GenBank/DDBJ databases">
        <title>Brenneria corticis sp.nov.</title>
        <authorList>
            <person name="Li Y."/>
        </authorList>
    </citation>
    <scope>NUCLEOTIDE SEQUENCE [LARGE SCALE GENOMIC DNA]</scope>
    <source>
        <strain evidence="1 3">LMG 2694</strain>
    </source>
</reference>
<dbReference type="EMBL" id="CP034036">
    <property type="protein sequence ID" value="QCR06360.1"/>
    <property type="molecule type" value="Genomic_DNA"/>
</dbReference>
<dbReference type="Proteomes" id="UP000303847">
    <property type="component" value="Chromosome"/>
</dbReference>
<evidence type="ECO:0000313" key="2">
    <source>
        <dbReference type="EMBL" id="QCR06360.1"/>
    </source>
</evidence>
<evidence type="ECO:0000313" key="1">
    <source>
        <dbReference type="EMBL" id="PWC23361.1"/>
    </source>
</evidence>
<dbReference type="EMBL" id="QDKK01000025">
    <property type="protein sequence ID" value="PWC23361.1"/>
    <property type="molecule type" value="Genomic_DNA"/>
</dbReference>
<dbReference type="AlphaFoldDB" id="A0A2U1UP24"/>
<gene>
    <name evidence="1" type="ORF">DDT54_15025</name>
    <name evidence="2" type="ORF">EH206_20740</name>
</gene>
<name>A0A2U1UP24_9GAMM</name>
<protein>
    <submittedName>
        <fullName evidence="1">Uncharacterized protein</fullName>
    </submittedName>
</protein>
<accession>A0A2U1UP24</accession>
<proteinExistence type="predicted"/>
<keyword evidence="4" id="KW-1185">Reference proteome</keyword>
<reference evidence="2 4" key="2">
    <citation type="submission" date="2018-11" db="EMBL/GenBank/DDBJ databases">
        <title>Genome sequences of Brenneria nigrifluens and Brenneria rubrifaciens.</title>
        <authorList>
            <person name="Poret-Peterson A.T."/>
            <person name="McClean A.E."/>
            <person name="Kluepfel D.A."/>
        </authorList>
    </citation>
    <scope>NUCLEOTIDE SEQUENCE [LARGE SCALE GENOMIC DNA]</scope>
    <source>
        <strain evidence="2 4">ATCC 13028</strain>
    </source>
</reference>
<dbReference type="Proteomes" id="UP000295985">
    <property type="component" value="Unassembled WGS sequence"/>
</dbReference>
<organism evidence="1 3">
    <name type="scientific">Brenneria nigrifluens DSM 30175 = ATCC 13028</name>
    <dbReference type="NCBI Taxonomy" id="1121120"/>
    <lineage>
        <taxon>Bacteria</taxon>
        <taxon>Pseudomonadati</taxon>
        <taxon>Pseudomonadota</taxon>
        <taxon>Gammaproteobacteria</taxon>
        <taxon>Enterobacterales</taxon>
        <taxon>Pectobacteriaceae</taxon>
        <taxon>Brenneria</taxon>
    </lineage>
</organism>
<sequence length="80" mass="8736">MRDILSLTGGQPLAGQIRSRRICPSLAAFLQLELFRVYTLPTAGRHQPGCSPFIPAFPTPRAVGSRLKCLTPPHRTALIV</sequence>
<evidence type="ECO:0000313" key="4">
    <source>
        <dbReference type="Proteomes" id="UP000303847"/>
    </source>
</evidence>
<dbReference type="OrthoDB" id="6434616at2"/>
<evidence type="ECO:0000313" key="3">
    <source>
        <dbReference type="Proteomes" id="UP000295985"/>
    </source>
</evidence>